<protein>
    <submittedName>
        <fullName evidence="3">Uncharacterized protein</fullName>
    </submittedName>
</protein>
<dbReference type="EMBL" id="WNWS01000352">
    <property type="protein sequence ID" value="KAE9969847.1"/>
    <property type="molecule type" value="Genomic_DNA"/>
</dbReference>
<accession>A0A8H3UI08</accession>
<keyword evidence="1" id="KW-0175">Coiled coil</keyword>
<sequence length="85" mass="9227">MAANDQNGHDSDQQGAQAEFAKAFKELQRGELTATALENHLSSLEKKIDHLLASAEANQSTVDEKAESSKEKVESSEEKKSHTTA</sequence>
<evidence type="ECO:0000256" key="1">
    <source>
        <dbReference type="SAM" id="Coils"/>
    </source>
</evidence>
<comment type="caution">
    <text evidence="3">The sequence shown here is derived from an EMBL/GenBank/DDBJ whole genome shotgun (WGS) entry which is preliminary data.</text>
</comment>
<gene>
    <name evidence="4" type="ORF">EG327_005133</name>
    <name evidence="3" type="ORF">EG328_006634</name>
</gene>
<dbReference type="EMBL" id="WNWR01000003">
    <property type="protein sequence ID" value="KAE9994687.1"/>
    <property type="molecule type" value="Genomic_DNA"/>
</dbReference>
<dbReference type="Proteomes" id="UP000447873">
    <property type="component" value="Unassembled WGS sequence"/>
</dbReference>
<feature type="coiled-coil region" evidence="1">
    <location>
        <begin position="27"/>
        <end position="54"/>
    </location>
</feature>
<reference evidence="3 5" key="1">
    <citation type="submission" date="2018-12" db="EMBL/GenBank/DDBJ databases">
        <title>Venturia inaequalis Genome Resource.</title>
        <authorList>
            <person name="Lichtner F.J."/>
        </authorList>
    </citation>
    <scope>NUCLEOTIDE SEQUENCE [LARGE SCALE GENOMIC DNA]</scope>
    <source>
        <strain evidence="3 5">120213</strain>
        <strain evidence="4 6">DMI_063113</strain>
    </source>
</reference>
<evidence type="ECO:0000313" key="6">
    <source>
        <dbReference type="Proteomes" id="UP000490939"/>
    </source>
</evidence>
<evidence type="ECO:0000313" key="5">
    <source>
        <dbReference type="Proteomes" id="UP000447873"/>
    </source>
</evidence>
<proteinExistence type="predicted"/>
<feature type="region of interest" description="Disordered" evidence="2">
    <location>
        <begin position="55"/>
        <end position="85"/>
    </location>
</feature>
<organism evidence="3 5">
    <name type="scientific">Venturia inaequalis</name>
    <name type="common">Apple scab fungus</name>
    <dbReference type="NCBI Taxonomy" id="5025"/>
    <lineage>
        <taxon>Eukaryota</taxon>
        <taxon>Fungi</taxon>
        <taxon>Dikarya</taxon>
        <taxon>Ascomycota</taxon>
        <taxon>Pezizomycotina</taxon>
        <taxon>Dothideomycetes</taxon>
        <taxon>Pleosporomycetidae</taxon>
        <taxon>Venturiales</taxon>
        <taxon>Venturiaceae</taxon>
        <taxon>Venturia</taxon>
    </lineage>
</organism>
<evidence type="ECO:0000313" key="3">
    <source>
        <dbReference type="EMBL" id="KAE9969847.1"/>
    </source>
</evidence>
<evidence type="ECO:0000313" key="4">
    <source>
        <dbReference type="EMBL" id="KAE9994687.1"/>
    </source>
</evidence>
<feature type="compositionally biased region" description="Basic and acidic residues" evidence="2">
    <location>
        <begin position="62"/>
        <end position="85"/>
    </location>
</feature>
<keyword evidence="6" id="KW-1185">Reference proteome</keyword>
<dbReference type="AlphaFoldDB" id="A0A8H3UI08"/>
<dbReference type="Proteomes" id="UP000490939">
    <property type="component" value="Unassembled WGS sequence"/>
</dbReference>
<name>A0A8H3UI08_VENIN</name>
<evidence type="ECO:0000256" key="2">
    <source>
        <dbReference type="SAM" id="MobiDB-lite"/>
    </source>
</evidence>